<evidence type="ECO:0000256" key="2">
    <source>
        <dbReference type="SAM" id="Phobius"/>
    </source>
</evidence>
<evidence type="ECO:0000256" key="1">
    <source>
        <dbReference type="SAM" id="MobiDB-lite"/>
    </source>
</evidence>
<dbReference type="EMBL" id="AWFF01000001">
    <property type="protein sequence ID" value="KCZ57211.1"/>
    <property type="molecule type" value="Genomic_DNA"/>
</dbReference>
<keyword evidence="2" id="KW-0472">Membrane</keyword>
<gene>
    <name evidence="4" type="ORF">HY29_00365</name>
</gene>
<dbReference type="PANTHER" id="PTHR33371:SF4">
    <property type="entry name" value="INTERMEMBRANE PHOSPHOLIPID TRANSPORT SYSTEM BINDING PROTEIN MLAD"/>
    <property type="match status" value="1"/>
</dbReference>
<dbReference type="PANTHER" id="PTHR33371">
    <property type="entry name" value="INTERMEMBRANE PHOSPHOLIPID TRANSPORT SYSTEM BINDING PROTEIN MLAD-RELATED"/>
    <property type="match status" value="1"/>
</dbReference>
<evidence type="ECO:0000313" key="5">
    <source>
        <dbReference type="Proteomes" id="UP000027037"/>
    </source>
</evidence>
<feature type="compositionally biased region" description="Low complexity" evidence="1">
    <location>
        <begin position="154"/>
        <end position="179"/>
    </location>
</feature>
<feature type="transmembrane region" description="Helical" evidence="2">
    <location>
        <begin position="6"/>
        <end position="26"/>
    </location>
</feature>
<name>A0A062UA47_9PROT</name>
<dbReference type="PATRIC" id="fig|1280946.3.peg.72"/>
<reference evidence="4 5" key="1">
    <citation type="journal article" date="2014" name="Antonie Van Leeuwenhoek">
        <title>Hyphomonas beringensis sp. nov. and Hyphomonas chukchiensis sp. nov., isolated from surface seawater of the Bering Sea and Chukchi Sea.</title>
        <authorList>
            <person name="Li C."/>
            <person name="Lai Q."/>
            <person name="Li G."/>
            <person name="Dong C."/>
            <person name="Wang J."/>
            <person name="Liao Y."/>
            <person name="Shao Z."/>
        </authorList>
    </citation>
    <scope>NUCLEOTIDE SEQUENCE [LARGE SCALE GENOMIC DNA]</scope>
    <source>
        <strain evidence="4 5">25B14_1</strain>
    </source>
</reference>
<dbReference type="Proteomes" id="UP000027037">
    <property type="component" value="Unassembled WGS sequence"/>
</dbReference>
<dbReference type="InterPro" id="IPR003399">
    <property type="entry name" value="Mce/MlaD"/>
</dbReference>
<dbReference type="AlphaFoldDB" id="A0A062UA47"/>
<dbReference type="RefSeq" id="WP_051600962.1">
    <property type="nucleotide sequence ID" value="NZ_AWFF01000001.1"/>
</dbReference>
<feature type="region of interest" description="Disordered" evidence="1">
    <location>
        <begin position="152"/>
        <end position="187"/>
    </location>
</feature>
<dbReference type="GO" id="GO:0005543">
    <property type="term" value="F:phospholipid binding"/>
    <property type="evidence" value="ECO:0007669"/>
    <property type="project" value="TreeGrafter"/>
</dbReference>
<keyword evidence="5" id="KW-1185">Reference proteome</keyword>
<dbReference type="GO" id="GO:0005548">
    <property type="term" value="F:phospholipid transporter activity"/>
    <property type="evidence" value="ECO:0007669"/>
    <property type="project" value="TreeGrafter"/>
</dbReference>
<proteinExistence type="predicted"/>
<dbReference type="Pfam" id="PF02470">
    <property type="entry name" value="MlaD"/>
    <property type="match status" value="1"/>
</dbReference>
<organism evidence="4 5">
    <name type="scientific">Hyphomonas beringensis</name>
    <dbReference type="NCBI Taxonomy" id="1280946"/>
    <lineage>
        <taxon>Bacteria</taxon>
        <taxon>Pseudomonadati</taxon>
        <taxon>Pseudomonadota</taxon>
        <taxon>Alphaproteobacteria</taxon>
        <taxon>Hyphomonadales</taxon>
        <taxon>Hyphomonadaceae</taxon>
        <taxon>Hyphomonas</taxon>
    </lineage>
</organism>
<sequence>MRESLFETLIGALVVAVAGVFLWFAIGQGTDVKASGDQYQVTARFNNISGVSRGTDVRIAGVKAGIVKAVEGDPKRFEAVVTLSVDDKWDLPEDTDARVSTDGLLGGSYVALEPGGSFDNIAKDGSGEIIYTRGSVDLLTLFASFASGNGGDDSGNSDAAASGASAAKPAGDASGASDDSYPDEDYQ</sequence>
<evidence type="ECO:0000259" key="3">
    <source>
        <dbReference type="Pfam" id="PF02470"/>
    </source>
</evidence>
<feature type="domain" description="Mce/MlaD" evidence="3">
    <location>
        <begin position="38"/>
        <end position="115"/>
    </location>
</feature>
<keyword evidence="2" id="KW-1133">Transmembrane helix</keyword>
<evidence type="ECO:0000313" key="4">
    <source>
        <dbReference type="EMBL" id="KCZ57211.1"/>
    </source>
</evidence>
<dbReference type="eggNOG" id="COG1463">
    <property type="taxonomic scope" value="Bacteria"/>
</dbReference>
<keyword evidence="2" id="KW-0812">Transmembrane</keyword>
<comment type="caution">
    <text evidence="4">The sequence shown here is derived from an EMBL/GenBank/DDBJ whole genome shotgun (WGS) entry which is preliminary data.</text>
</comment>
<dbReference type="OrthoDB" id="7164001at2"/>
<dbReference type="InterPro" id="IPR052336">
    <property type="entry name" value="MlaD_Phospholipid_Transporter"/>
</dbReference>
<accession>A0A062UA47</accession>
<protein>
    <recommendedName>
        <fullName evidence="3">Mce/MlaD domain-containing protein</fullName>
    </recommendedName>
</protein>
<dbReference type="STRING" id="1280946.HY29_00365"/>